<dbReference type="SUPFAM" id="SSF53383">
    <property type="entry name" value="PLP-dependent transferases"/>
    <property type="match status" value="1"/>
</dbReference>
<reference evidence="9 10" key="2">
    <citation type="journal article" date="2014" name="Genome Announc.">
        <title>Complete Genome Sequence of the Subsurface, Mesophilic Sulfate-Reducing Bacterium Desulfovibrio aespoeensis Aspo-2.</title>
        <authorList>
            <person name="Pedersen K."/>
            <person name="Bengtsson A."/>
            <person name="Edlund J."/>
            <person name="Rabe L."/>
            <person name="Hazen T."/>
            <person name="Chakraborty R."/>
            <person name="Goodwin L."/>
            <person name="Shapiro N."/>
        </authorList>
    </citation>
    <scope>NUCLEOTIDE SEQUENCE [LARGE SCALE GENOMIC DNA]</scope>
    <source>
        <strain evidence="10">ATCC 700646 / DSM 10631 / Aspo-2</strain>
    </source>
</reference>
<dbReference type="PANTHER" id="PTHR46383:SF3">
    <property type="entry name" value="ASPARTATE AMINOTRANSFERASE-RELATED"/>
    <property type="match status" value="1"/>
</dbReference>
<dbReference type="GO" id="GO:0051536">
    <property type="term" value="F:iron-sulfur cluster binding"/>
    <property type="evidence" value="ECO:0007669"/>
    <property type="project" value="UniProtKB-KW"/>
</dbReference>
<dbReference type="STRING" id="643562.Daes_0274"/>
<dbReference type="GO" id="GO:0008483">
    <property type="term" value="F:transaminase activity"/>
    <property type="evidence" value="ECO:0007669"/>
    <property type="project" value="UniProtKB-KW"/>
</dbReference>
<dbReference type="EMBL" id="CP002431">
    <property type="protein sequence ID" value="ADU61301.1"/>
    <property type="molecule type" value="Genomic_DNA"/>
</dbReference>
<dbReference type="InterPro" id="IPR004839">
    <property type="entry name" value="Aminotransferase_I/II_large"/>
</dbReference>
<dbReference type="RefSeq" id="WP_013513238.1">
    <property type="nucleotide sequence ID" value="NC_014844.1"/>
</dbReference>
<keyword evidence="6" id="KW-0479">Metal-binding</keyword>
<dbReference type="GO" id="GO:0030170">
    <property type="term" value="F:pyridoxal phosphate binding"/>
    <property type="evidence" value="ECO:0007669"/>
    <property type="project" value="InterPro"/>
</dbReference>
<dbReference type="InterPro" id="IPR015421">
    <property type="entry name" value="PyrdxlP-dep_Trfase_major"/>
</dbReference>
<dbReference type="KEGG" id="das:Daes_0274"/>
<dbReference type="EC" id="2.6.1.-" evidence="7"/>
<dbReference type="HOGENOM" id="CLU_038911_0_0_7"/>
<keyword evidence="10" id="KW-1185">Reference proteome</keyword>
<comment type="similarity">
    <text evidence="2 7">Belongs to the class-I pyridoxal-phosphate-dependent aminotransferase family.</text>
</comment>
<dbReference type="Gene3D" id="3.90.1150.10">
    <property type="entry name" value="Aspartate Aminotransferase, domain 1"/>
    <property type="match status" value="1"/>
</dbReference>
<evidence type="ECO:0000313" key="9">
    <source>
        <dbReference type="EMBL" id="ADU61301.1"/>
    </source>
</evidence>
<evidence type="ECO:0000313" key="10">
    <source>
        <dbReference type="Proteomes" id="UP000002191"/>
    </source>
</evidence>
<evidence type="ECO:0000256" key="7">
    <source>
        <dbReference type="RuleBase" id="RU000481"/>
    </source>
</evidence>
<keyword evidence="5" id="KW-0663">Pyridoxal phosphate</keyword>
<dbReference type="AlphaFoldDB" id="E6VVU9"/>
<protein>
    <recommendedName>
        <fullName evidence="7">Aminotransferase</fullName>
        <ecNumber evidence="7">2.6.1.-</ecNumber>
    </recommendedName>
</protein>
<dbReference type="InterPro" id="IPR006311">
    <property type="entry name" value="TAT_signal"/>
</dbReference>
<dbReference type="InterPro" id="IPR015424">
    <property type="entry name" value="PyrdxlP-dep_Trfase"/>
</dbReference>
<evidence type="ECO:0000256" key="4">
    <source>
        <dbReference type="ARBA" id="ARBA00022679"/>
    </source>
</evidence>
<dbReference type="GO" id="GO:0006520">
    <property type="term" value="P:amino acid metabolic process"/>
    <property type="evidence" value="ECO:0007669"/>
    <property type="project" value="InterPro"/>
</dbReference>
<dbReference type="InterPro" id="IPR015422">
    <property type="entry name" value="PyrdxlP-dep_Trfase_small"/>
</dbReference>
<keyword evidence="4 7" id="KW-0808">Transferase</keyword>
<dbReference type="eggNOG" id="COG0436">
    <property type="taxonomic scope" value="Bacteria"/>
</dbReference>
<dbReference type="InterPro" id="IPR022518">
    <property type="entry name" value="Aspartate_4-decarboxylase"/>
</dbReference>
<evidence type="ECO:0000256" key="2">
    <source>
        <dbReference type="ARBA" id="ARBA00007441"/>
    </source>
</evidence>
<sequence length="589" mass="64489">MTQKTHPFVHEAAVVAREGGLSRREFFKYAACFGLSAMSAGQLLGLTAPQIALAAAQDWKGLEQESPFEIKNLLIDKAQAACAKSGCTVLNAGRGNPDFLNTTARKAFALLTLFAATAAEQEGAKRAGSNEPARDIGYRRMRDGLAAEFAAFIKVHRSQPGAEFLERAMEYATRNLGMDPDEVVFQLTDGVQGDFYPDPPRIFPVTEAIAMRYLDRVVFSGKPPAGKFSLFATEGATAAMIYLFNSLRENMVLNPGDKVAIVTPVFSPYLELPVLADYGLEPVYIRCSEEAGWQIPDAEAAKLADPGVKALYMVNPTNPTSVSLNADTVGRMAAVIKAHNPDMIIISDTVYASFVDSFHTFGSVLPENILGVYSYSKYFGVTGWRLGLVMVHENTVVDRIIKRLPSKEQARLDLRYRLTSTRPESITFIDRLEMDSRQVALAHTGGLSGPQQVAMCLFSLFELLDEKFAYKKAIMDILRARWAALYKALALPEPTGDTLTRYYALINLGTLAEQRHGKPFADKLTKEHSLEFLFRLAEQHATVCLPGGGFAGPDWSLRVALANIDEQACASVGRSVLAVLDGYKQELGG</sequence>
<dbReference type="Gene3D" id="3.40.640.10">
    <property type="entry name" value="Type I PLP-dependent aspartate aminotransferase-like (Major domain)"/>
    <property type="match status" value="1"/>
</dbReference>
<comment type="cofactor">
    <cofactor evidence="1 7">
        <name>pyridoxal 5'-phosphate</name>
        <dbReference type="ChEBI" id="CHEBI:597326"/>
    </cofactor>
</comment>
<name>E6VVU9_PSEA9</name>
<feature type="domain" description="Aminotransferase class I/classII large" evidence="8">
    <location>
        <begin position="235"/>
        <end position="569"/>
    </location>
</feature>
<evidence type="ECO:0000256" key="6">
    <source>
        <dbReference type="ARBA" id="ARBA00023014"/>
    </source>
</evidence>
<dbReference type="InterPro" id="IPR004838">
    <property type="entry name" value="NHTrfase_class1_PyrdxlP-BS"/>
</dbReference>
<dbReference type="NCBIfam" id="TIGR03801">
    <property type="entry name" value="asp_4_decarbox"/>
    <property type="match status" value="1"/>
</dbReference>
<keyword evidence="6" id="KW-0408">Iron</keyword>
<evidence type="ECO:0000256" key="3">
    <source>
        <dbReference type="ARBA" id="ARBA00022576"/>
    </source>
</evidence>
<proteinExistence type="inferred from homology"/>
<dbReference type="OrthoDB" id="9804407at2"/>
<dbReference type="Proteomes" id="UP000002191">
    <property type="component" value="Chromosome"/>
</dbReference>
<reference evidence="10" key="1">
    <citation type="submission" date="2010-12" db="EMBL/GenBank/DDBJ databases">
        <title>Complete sequence of Desulfovibrio aespoeensis Aspo-2.</title>
        <authorList>
            <consortium name="US DOE Joint Genome Institute"/>
            <person name="Lucas S."/>
            <person name="Copeland A."/>
            <person name="Lapidus A."/>
            <person name="Cheng J.-F."/>
            <person name="Goodwin L."/>
            <person name="Pitluck S."/>
            <person name="Chertkov O."/>
            <person name="Misra M."/>
            <person name="Detter J.C."/>
            <person name="Han C."/>
            <person name="Tapia R."/>
            <person name="Land M."/>
            <person name="Hauser L."/>
            <person name="Kyrpides N."/>
            <person name="Ivanova N."/>
            <person name="Ovchinnikova G."/>
            <person name="Pedersen K."/>
            <person name="Jagevall S."/>
            <person name="Hazen T."/>
            <person name="Woyke T."/>
        </authorList>
    </citation>
    <scope>NUCLEOTIDE SEQUENCE [LARGE SCALE GENOMIC DNA]</scope>
    <source>
        <strain evidence="10">ATCC 700646 / DSM 10631 / Aspo-2</strain>
    </source>
</reference>
<dbReference type="PROSITE" id="PS00105">
    <property type="entry name" value="AA_TRANSFER_CLASS_1"/>
    <property type="match status" value="1"/>
</dbReference>
<dbReference type="InterPro" id="IPR050596">
    <property type="entry name" value="AspAT/PAT-like"/>
</dbReference>
<dbReference type="Pfam" id="PF00155">
    <property type="entry name" value="Aminotran_1_2"/>
    <property type="match status" value="1"/>
</dbReference>
<dbReference type="CDD" id="cd00609">
    <property type="entry name" value="AAT_like"/>
    <property type="match status" value="1"/>
</dbReference>
<evidence type="ECO:0000256" key="5">
    <source>
        <dbReference type="ARBA" id="ARBA00022898"/>
    </source>
</evidence>
<keyword evidence="6" id="KW-0411">Iron-sulfur</keyword>
<dbReference type="PROSITE" id="PS51318">
    <property type="entry name" value="TAT"/>
    <property type="match status" value="1"/>
</dbReference>
<dbReference type="Gene3D" id="1.10.20.110">
    <property type="match status" value="1"/>
</dbReference>
<dbReference type="PANTHER" id="PTHR46383">
    <property type="entry name" value="ASPARTATE AMINOTRANSFERASE"/>
    <property type="match status" value="1"/>
</dbReference>
<keyword evidence="3 7" id="KW-0032">Aminotransferase</keyword>
<dbReference type="NCBIfam" id="NF006755">
    <property type="entry name" value="PRK09275.1"/>
    <property type="match status" value="1"/>
</dbReference>
<organism evidence="9 10">
    <name type="scientific">Pseudodesulfovibrio aespoeensis (strain ATCC 700646 / DSM 10631 / Aspo-2)</name>
    <name type="common">Desulfovibrio aespoeensis</name>
    <dbReference type="NCBI Taxonomy" id="643562"/>
    <lineage>
        <taxon>Bacteria</taxon>
        <taxon>Pseudomonadati</taxon>
        <taxon>Thermodesulfobacteriota</taxon>
        <taxon>Desulfovibrionia</taxon>
        <taxon>Desulfovibrionales</taxon>
        <taxon>Desulfovibrionaceae</taxon>
    </lineage>
</organism>
<evidence type="ECO:0000259" key="8">
    <source>
        <dbReference type="Pfam" id="PF00155"/>
    </source>
</evidence>
<accession>E6VVU9</accession>
<evidence type="ECO:0000256" key="1">
    <source>
        <dbReference type="ARBA" id="ARBA00001933"/>
    </source>
</evidence>
<gene>
    <name evidence="9" type="ordered locus">Daes_0274</name>
</gene>